<dbReference type="PROSITE" id="PS51375">
    <property type="entry name" value="PPR"/>
    <property type="match status" value="8"/>
</dbReference>
<accession>A0ABD1S2E8</accession>
<comment type="caution">
    <text evidence="4">The sequence shown here is derived from an EMBL/GenBank/DDBJ whole genome shotgun (WGS) entry which is preliminary data.</text>
</comment>
<evidence type="ECO:0000256" key="1">
    <source>
        <dbReference type="ARBA" id="ARBA00022737"/>
    </source>
</evidence>
<dbReference type="AlphaFoldDB" id="A0ABD1S2E8"/>
<dbReference type="NCBIfam" id="TIGR00756">
    <property type="entry name" value="PPR"/>
    <property type="match status" value="8"/>
</dbReference>
<dbReference type="Proteomes" id="UP001604277">
    <property type="component" value="Unassembled WGS sequence"/>
</dbReference>
<dbReference type="FunFam" id="1.25.40.10:FF:000442">
    <property type="entry name" value="Pentatricopeptide repeat-containing protein At3g49710"/>
    <property type="match status" value="1"/>
</dbReference>
<organism evidence="4 5">
    <name type="scientific">Forsythia ovata</name>
    <dbReference type="NCBI Taxonomy" id="205694"/>
    <lineage>
        <taxon>Eukaryota</taxon>
        <taxon>Viridiplantae</taxon>
        <taxon>Streptophyta</taxon>
        <taxon>Embryophyta</taxon>
        <taxon>Tracheophyta</taxon>
        <taxon>Spermatophyta</taxon>
        <taxon>Magnoliopsida</taxon>
        <taxon>eudicotyledons</taxon>
        <taxon>Gunneridae</taxon>
        <taxon>Pentapetalae</taxon>
        <taxon>asterids</taxon>
        <taxon>lamiids</taxon>
        <taxon>Lamiales</taxon>
        <taxon>Oleaceae</taxon>
        <taxon>Forsythieae</taxon>
        <taxon>Forsythia</taxon>
    </lineage>
</organism>
<proteinExistence type="predicted"/>
<evidence type="ECO:0000256" key="3">
    <source>
        <dbReference type="SAM" id="MobiDB-lite"/>
    </source>
</evidence>
<dbReference type="EMBL" id="JBFOLJ010000011">
    <property type="protein sequence ID" value="KAL2494017.1"/>
    <property type="molecule type" value="Genomic_DNA"/>
</dbReference>
<protein>
    <submittedName>
        <fullName evidence="4">Pentatricopeptide repeat-containing protein</fullName>
    </submittedName>
</protein>
<dbReference type="PANTHER" id="PTHR47926">
    <property type="entry name" value="PENTATRICOPEPTIDE REPEAT-CONTAINING PROTEIN"/>
    <property type="match status" value="1"/>
</dbReference>
<feature type="repeat" description="PPR" evidence="2">
    <location>
        <begin position="334"/>
        <end position="368"/>
    </location>
</feature>
<evidence type="ECO:0000313" key="5">
    <source>
        <dbReference type="Proteomes" id="UP001604277"/>
    </source>
</evidence>
<evidence type="ECO:0000313" key="4">
    <source>
        <dbReference type="EMBL" id="KAL2494017.1"/>
    </source>
</evidence>
<feature type="compositionally biased region" description="Basic and acidic residues" evidence="3">
    <location>
        <begin position="9"/>
        <end position="35"/>
    </location>
</feature>
<keyword evidence="5" id="KW-1185">Reference proteome</keyword>
<dbReference type="Pfam" id="PF12854">
    <property type="entry name" value="PPR_1"/>
    <property type="match status" value="1"/>
</dbReference>
<feature type="repeat" description="PPR" evidence="2">
    <location>
        <begin position="501"/>
        <end position="535"/>
    </location>
</feature>
<dbReference type="InterPro" id="IPR011990">
    <property type="entry name" value="TPR-like_helical_dom_sf"/>
</dbReference>
<feature type="repeat" description="PPR" evidence="2">
    <location>
        <begin position="637"/>
        <end position="672"/>
    </location>
</feature>
<dbReference type="FunFam" id="1.25.40.10:FF:000090">
    <property type="entry name" value="Pentatricopeptide repeat-containing protein, chloroplastic"/>
    <property type="match status" value="1"/>
</dbReference>
<feature type="region of interest" description="Disordered" evidence="3">
    <location>
        <begin position="1"/>
        <end position="35"/>
    </location>
</feature>
<dbReference type="Gene3D" id="1.25.40.10">
    <property type="entry name" value="Tetratricopeptide repeat domain"/>
    <property type="match status" value="6"/>
</dbReference>
<dbReference type="InterPro" id="IPR002885">
    <property type="entry name" value="PPR_rpt"/>
</dbReference>
<dbReference type="FunFam" id="1.25.40.10:FF:000782">
    <property type="entry name" value="Pentatricopeptide repeat-containing protein"/>
    <property type="match status" value="1"/>
</dbReference>
<dbReference type="Pfam" id="PF01535">
    <property type="entry name" value="PPR"/>
    <property type="match status" value="7"/>
</dbReference>
<sequence length="792" mass="88429">MKVGSESKSVVEELRESRDLSHEGRGELTREEGDNKIHNSGKLLHAYILRTNQFSNTFLVNRLIELYSKCGHTTSARHLFDQMPVRNIYSYHAVLDACCKSNDLDNAYQLFAQMPERNSVTWNLIITALSHNGYENKALENFYLMRLGGFEPTRFTLASVLSACGGASDVECGRECHGVAIKLGLDENFFVGNALLGMYAKCAFVRDAVEVFKDLPEHNEVTFTAMMKGLMETDRVHEAFDMFKLMNRVGISIDSVSLSSVLGVCAKSGFEDFVVDNDNDGNWHNVHGKQIHGLVINLGFERDLQLNNSLLDMYAKHGDMECAEMLFDNMSEVSVVSWNVMIGGFGQKYNKERAMEYMEKMKNQGFEPNEVTYVNILAACVKSGDVETGRQMFDNMSCPSLSSWNALLSGYSQNEHHREAVMLFREMQFRNVQPDRTTFAIVLSSCAGMGLLDGGKQVHAALLKGEVYTDLYVASGLIGLYSKCSKIEMSKHVFDELPQYDVVCWNSMIAGLSLNSLDAEAFIFFKQMLGKGMLPTEFSFATVLRSCSALTSLSLGRQIHDLIVKDGFAIDMYVGSALIDMYCKCGDVDGAWQFFDAMSCKSTVTWNEIIHGYAQNGRGDEAVTLFENMILTGTKPDDITFVAVLAACSHSGLVDSGLKIFNSMQQEHGLEPLVDHYTCIIDSLGRAGRINEVEALIDKIPCKDDPVVWEVLLSSCRIHADVNLARRAANELFRLDPKNSAPYALLASIYSSLGRWDDVKDVRGMMDERQVSKDPGYSWVEHKTRMHTSLGS</sequence>
<dbReference type="PANTHER" id="PTHR47926:SF343">
    <property type="entry name" value="PENTACOTRIPEPTIDE-REPEAT REGION OF PRORP DOMAIN-CONTAINING PROTEIN"/>
    <property type="match status" value="1"/>
</dbReference>
<dbReference type="Pfam" id="PF20431">
    <property type="entry name" value="E_motif"/>
    <property type="match status" value="1"/>
</dbReference>
<feature type="repeat" description="PPR" evidence="2">
    <location>
        <begin position="571"/>
        <end position="601"/>
    </location>
</feature>
<evidence type="ECO:0000256" key="2">
    <source>
        <dbReference type="PROSITE-ProRule" id="PRU00708"/>
    </source>
</evidence>
<name>A0ABD1S2E8_9LAMI</name>
<dbReference type="FunFam" id="1.25.40.10:FF:000381">
    <property type="entry name" value="Pentatricopeptide repeat-containing protein"/>
    <property type="match status" value="1"/>
</dbReference>
<dbReference type="Pfam" id="PF13041">
    <property type="entry name" value="PPR_2"/>
    <property type="match status" value="4"/>
</dbReference>
<dbReference type="InterPro" id="IPR046848">
    <property type="entry name" value="E_motif"/>
</dbReference>
<dbReference type="InterPro" id="IPR046960">
    <property type="entry name" value="PPR_At4g14850-like_plant"/>
</dbReference>
<dbReference type="SUPFAM" id="SSF48452">
    <property type="entry name" value="TPR-like"/>
    <property type="match status" value="1"/>
</dbReference>
<keyword evidence="1" id="KW-0677">Repeat</keyword>
<dbReference type="GO" id="GO:0009451">
    <property type="term" value="P:RNA modification"/>
    <property type="evidence" value="ECO:0007669"/>
    <property type="project" value="UniProtKB-ARBA"/>
</dbReference>
<feature type="repeat" description="PPR" evidence="2">
    <location>
        <begin position="87"/>
        <end position="121"/>
    </location>
</feature>
<dbReference type="FunFam" id="1.25.40.10:FF:000688">
    <property type="entry name" value="Pentatricopeptide repeat-containing protein"/>
    <property type="match status" value="1"/>
</dbReference>
<feature type="repeat" description="PPR" evidence="2">
    <location>
        <begin position="602"/>
        <end position="636"/>
    </location>
</feature>
<feature type="repeat" description="PPR" evidence="2">
    <location>
        <begin position="219"/>
        <end position="253"/>
    </location>
</feature>
<dbReference type="FunFam" id="1.25.40.10:FF:000285">
    <property type="entry name" value="Pentatricopeptide repeat-containing protein, chloroplastic"/>
    <property type="match status" value="1"/>
</dbReference>
<gene>
    <name evidence="4" type="ORF">Fot_37774</name>
</gene>
<reference evidence="5" key="1">
    <citation type="submission" date="2024-07" db="EMBL/GenBank/DDBJ databases">
        <title>Two chromosome-level genome assemblies of Korean endemic species Abeliophyllum distichum and Forsythia ovata (Oleaceae).</title>
        <authorList>
            <person name="Jang H."/>
        </authorList>
    </citation>
    <scope>NUCLEOTIDE SEQUENCE [LARGE SCALE GENOMIC DNA]</scope>
</reference>
<feature type="repeat" description="PPR" evidence="2">
    <location>
        <begin position="400"/>
        <end position="434"/>
    </location>
</feature>